<dbReference type="EMBL" id="LAZR01004242">
    <property type="protein sequence ID" value="KKN10455.1"/>
    <property type="molecule type" value="Genomic_DNA"/>
</dbReference>
<comment type="caution">
    <text evidence="1">The sequence shown here is derived from an EMBL/GenBank/DDBJ whole genome shotgun (WGS) entry which is preliminary data.</text>
</comment>
<evidence type="ECO:0000313" key="1">
    <source>
        <dbReference type="EMBL" id="KKN10455.1"/>
    </source>
</evidence>
<gene>
    <name evidence="1" type="ORF">LCGC14_1036360</name>
</gene>
<dbReference type="AlphaFoldDB" id="A0A0F9MT39"/>
<proteinExistence type="predicted"/>
<sequence>MPTKPESPGKYRYLKSCTDFGASDVEHLLAMLDSEAETEITLATLKRNCGSKSISDWAALHGYGRSKSRGLTMANDYAISYHRSLYRGERCYFIRWSAIEFIWVTERLSKLSYWATRYGHHPIPLAPPIPPGIGSIIPARGGIDQAELERLAAERDRLATAAEQNRTYVPSWAEPEKQR</sequence>
<protein>
    <submittedName>
        <fullName evidence="1">Uncharacterized protein</fullName>
    </submittedName>
</protein>
<reference evidence="1" key="1">
    <citation type="journal article" date="2015" name="Nature">
        <title>Complex archaea that bridge the gap between prokaryotes and eukaryotes.</title>
        <authorList>
            <person name="Spang A."/>
            <person name="Saw J.H."/>
            <person name="Jorgensen S.L."/>
            <person name="Zaremba-Niedzwiedzka K."/>
            <person name="Martijn J."/>
            <person name="Lind A.E."/>
            <person name="van Eijk R."/>
            <person name="Schleper C."/>
            <person name="Guy L."/>
            <person name="Ettema T.J."/>
        </authorList>
    </citation>
    <scope>NUCLEOTIDE SEQUENCE</scope>
</reference>
<name>A0A0F9MT39_9ZZZZ</name>
<accession>A0A0F9MT39</accession>
<organism evidence="1">
    <name type="scientific">marine sediment metagenome</name>
    <dbReference type="NCBI Taxonomy" id="412755"/>
    <lineage>
        <taxon>unclassified sequences</taxon>
        <taxon>metagenomes</taxon>
        <taxon>ecological metagenomes</taxon>
    </lineage>
</organism>